<dbReference type="RefSeq" id="XP_020436830.1">
    <property type="nucleotide sequence ID" value="XM_020572713.1"/>
</dbReference>
<evidence type="ECO:0000256" key="1">
    <source>
        <dbReference type="SAM" id="MobiDB-lite"/>
    </source>
</evidence>
<name>D3B094_HETP5</name>
<comment type="caution">
    <text evidence="2">The sequence shown here is derived from an EMBL/GenBank/DDBJ whole genome shotgun (WGS) entry which is preliminary data.</text>
</comment>
<evidence type="ECO:0000313" key="2">
    <source>
        <dbReference type="EMBL" id="EFA84718.1"/>
    </source>
</evidence>
<proteinExistence type="predicted"/>
<sequence length="225" mass="25542">MATKHTEAGLKLRGIGNSHLDIKEKLKQRCYEKLKETRKNMINEERMKCSNNSYSNSNVSSGTVSLNNNNNSNNSSNNKQSPPTSPLKAKIDVRSTILKEYEMMKLEFDQPMTSSTTTTTTTTTSSSNTTTPSTNATTSKTSTISTPIKPIPLLTRSKSPAKLLPLFKMTKLEEDLMLKEVEEYLESIELQMIKEYEDMLKLEQDELQYYSTIANQDHDDFDLQF</sequence>
<dbReference type="AlphaFoldDB" id="D3B094"/>
<dbReference type="InParanoid" id="D3B094"/>
<protein>
    <submittedName>
        <fullName evidence="2">Uncharacterized protein</fullName>
    </submittedName>
</protein>
<reference evidence="2 3" key="1">
    <citation type="journal article" date="2011" name="Genome Res.">
        <title>Phylogeny-wide analysis of social amoeba genomes highlights ancient origins for complex intercellular communication.</title>
        <authorList>
            <person name="Heidel A.J."/>
            <person name="Lawal H.M."/>
            <person name="Felder M."/>
            <person name="Schilde C."/>
            <person name="Helps N.R."/>
            <person name="Tunggal B."/>
            <person name="Rivero F."/>
            <person name="John U."/>
            <person name="Schleicher M."/>
            <person name="Eichinger L."/>
            <person name="Platzer M."/>
            <person name="Noegel A.A."/>
            <person name="Schaap P."/>
            <person name="Gloeckner G."/>
        </authorList>
    </citation>
    <scope>NUCLEOTIDE SEQUENCE [LARGE SCALE GENOMIC DNA]</scope>
    <source>
        <strain evidence="3">ATCC 26659 / Pp 5 / PN500</strain>
    </source>
</reference>
<gene>
    <name evidence="2" type="ORF">PPL_01710</name>
</gene>
<accession>D3B094</accession>
<organism evidence="2 3">
    <name type="scientific">Heterostelium pallidum (strain ATCC 26659 / Pp 5 / PN500)</name>
    <name type="common">Cellular slime mold</name>
    <name type="synonym">Polysphondylium pallidum</name>
    <dbReference type="NCBI Taxonomy" id="670386"/>
    <lineage>
        <taxon>Eukaryota</taxon>
        <taxon>Amoebozoa</taxon>
        <taxon>Evosea</taxon>
        <taxon>Eumycetozoa</taxon>
        <taxon>Dictyostelia</taxon>
        <taxon>Acytosteliales</taxon>
        <taxon>Acytosteliaceae</taxon>
        <taxon>Heterostelium</taxon>
    </lineage>
</organism>
<dbReference type="EMBL" id="ADBJ01000008">
    <property type="protein sequence ID" value="EFA84718.1"/>
    <property type="molecule type" value="Genomic_DNA"/>
</dbReference>
<dbReference type="Proteomes" id="UP000001396">
    <property type="component" value="Unassembled WGS sequence"/>
</dbReference>
<dbReference type="FunCoup" id="D3B094">
    <property type="interactions" value="135"/>
</dbReference>
<evidence type="ECO:0000313" key="3">
    <source>
        <dbReference type="Proteomes" id="UP000001396"/>
    </source>
</evidence>
<feature type="region of interest" description="Disordered" evidence="1">
    <location>
        <begin position="108"/>
        <end position="144"/>
    </location>
</feature>
<keyword evidence="3" id="KW-1185">Reference proteome</keyword>
<feature type="compositionally biased region" description="Low complexity" evidence="1">
    <location>
        <begin position="113"/>
        <end position="144"/>
    </location>
</feature>
<dbReference type="GeneID" id="31357238"/>
<feature type="region of interest" description="Disordered" evidence="1">
    <location>
        <begin position="43"/>
        <end position="90"/>
    </location>
</feature>
<feature type="compositionally biased region" description="Low complexity" evidence="1">
    <location>
        <begin position="50"/>
        <end position="78"/>
    </location>
</feature>